<dbReference type="Proteomes" id="UP000887578">
    <property type="component" value="Unplaced"/>
</dbReference>
<accession>A0A914P313</accession>
<feature type="compositionally biased region" description="Basic and acidic residues" evidence="1">
    <location>
        <begin position="21"/>
        <end position="37"/>
    </location>
</feature>
<evidence type="ECO:0000313" key="3">
    <source>
        <dbReference type="WBParaSite" id="PDA_v2.g12244.t1"/>
    </source>
</evidence>
<dbReference type="WBParaSite" id="PDA_v2.g12244.t1">
    <property type="protein sequence ID" value="PDA_v2.g12244.t1"/>
    <property type="gene ID" value="PDA_v2.g12244"/>
</dbReference>
<sequence length="783" mass="91239">MKNTRKACPTPPRTSRVTRKAAIEREPKPAETIKECTRQSPPRTPSVTRKAAIERKPKPAETIKECTSSTPPRTPSVTRKAAVVREPKPAETVKKCNDMLFNNLMTYLEGKILQYFQIMNEIQKEVYKEYTTEENFKFYRFVNMNVHVKSCNLLATKWARTDFKELYQKAFDFYLQKVYPAASTFSVKYQEKIAEYGRILTGIAFVNGDYYLGLTCAVTVLELLPHDTYIFVMVSKWSCQLREFDILDKYYNLAKKHSSEIEVIRSVCRLYSEFFKITNIEKQLEIVDKLIGIKTELKSSSEKTFFGYHALFLIFNLLGHASKLPMMDTEKYGDMMSHFSDEQHCALVIASCRYKEFKLLYDKPPFIYDYEKLPDSQFFLKCVMTIPDYCDSEIQYAKISLENGCVHECEGHLVSALYYGTLLSAPFRVLQPLNALYYIKFRTINDKEKLKGLGAMIALLLGKLSDAKNSVQPYSRFRAVLINDTYTFKAPSDSESVLNKTMVTYISTIPEHLPECGCFLCYETATNGSLYSEIQYSNILIDGFTIQSYNDFKSNVYYYGFRRYKKRKDVLLQIAALKDQNEKEKKMAPLSLLKYICEASTHCLLANKNISEDSKEKMCKNIIGCTAYYYLDLRYYYLLARQLQRKTYSLDAYFWLKNDKEISLESNIELDFMFESLNAFVISKTEQQRPTPPKSPSREALAKQANFYKSQGKKVLGLGGMTDEERNEFNQARIDFKVFQHLLFSEWRRRICLYLGSYLAEEFPWYSAWYFHESRAISLRQHI</sequence>
<feature type="compositionally biased region" description="Basic and acidic residues" evidence="1">
    <location>
        <begin position="51"/>
        <end position="64"/>
    </location>
</feature>
<dbReference type="AlphaFoldDB" id="A0A914P313"/>
<keyword evidence="2" id="KW-1185">Reference proteome</keyword>
<organism evidence="2 3">
    <name type="scientific">Panagrolaimus davidi</name>
    <dbReference type="NCBI Taxonomy" id="227884"/>
    <lineage>
        <taxon>Eukaryota</taxon>
        <taxon>Metazoa</taxon>
        <taxon>Ecdysozoa</taxon>
        <taxon>Nematoda</taxon>
        <taxon>Chromadorea</taxon>
        <taxon>Rhabditida</taxon>
        <taxon>Tylenchina</taxon>
        <taxon>Panagrolaimomorpha</taxon>
        <taxon>Panagrolaimoidea</taxon>
        <taxon>Panagrolaimidae</taxon>
        <taxon>Panagrolaimus</taxon>
    </lineage>
</organism>
<feature type="compositionally biased region" description="Polar residues" evidence="1">
    <location>
        <begin position="38"/>
        <end position="47"/>
    </location>
</feature>
<name>A0A914P313_9BILA</name>
<feature type="region of interest" description="Disordered" evidence="1">
    <location>
        <begin position="1"/>
        <end position="85"/>
    </location>
</feature>
<evidence type="ECO:0000313" key="2">
    <source>
        <dbReference type="Proteomes" id="UP000887578"/>
    </source>
</evidence>
<evidence type="ECO:0000256" key="1">
    <source>
        <dbReference type="SAM" id="MobiDB-lite"/>
    </source>
</evidence>
<protein>
    <submittedName>
        <fullName evidence="3">Uncharacterized protein</fullName>
    </submittedName>
</protein>
<proteinExistence type="predicted"/>
<reference evidence="3" key="1">
    <citation type="submission" date="2022-11" db="UniProtKB">
        <authorList>
            <consortium name="WormBaseParasite"/>
        </authorList>
    </citation>
    <scope>IDENTIFICATION</scope>
</reference>